<dbReference type="InterPro" id="IPR051460">
    <property type="entry name" value="HdrC_iron-sulfur_subunit"/>
</dbReference>
<dbReference type="eggNOG" id="arCOG00332">
    <property type="taxonomic scope" value="Archaea"/>
</dbReference>
<dbReference type="GO" id="GO:0016491">
    <property type="term" value="F:oxidoreductase activity"/>
    <property type="evidence" value="ECO:0007669"/>
    <property type="project" value="UniProtKB-ARBA"/>
</dbReference>
<dbReference type="GeneID" id="5709618"/>
<sequence>MEDWLRGLRAIMVRSLNYNKLPIPVERSVCSEWVNGVNIPESGDTLLYTSCLYQLVPYINAFTGLMEKASPESLGPLVSRFSGAVITMARVILKPPRSEIDRVNGIVKSIANLLIKNGVEFTFMPDEPYSGALLYELGFEDDFKDYFSSIVLNYFKSKGIKTVITIDPHTHHILTVVAPRFFGDLGIRVVNYMELIKGVDKAKLSRVVIHDSCLYSRYLGMRETYRRLLEQAGVEHVEDPYVTGISTSMCCGGPVESIKPSLSNKVARNRVESLSRLSNNVVVACPICYANLSRNSNGRVKILDLAEVLSGAQ</sequence>
<keyword evidence="3" id="KW-1185">Reference proteome</keyword>
<dbReference type="RefSeq" id="WP_012185416.1">
    <property type="nucleotide sequence ID" value="NC_009954.1"/>
</dbReference>
<dbReference type="KEGG" id="cma:Cmaq_0350"/>
<evidence type="ECO:0000313" key="2">
    <source>
        <dbReference type="EMBL" id="ABW01196.1"/>
    </source>
</evidence>
<dbReference type="InterPro" id="IPR004017">
    <property type="entry name" value="Cys_rich_dom"/>
</dbReference>
<evidence type="ECO:0000259" key="1">
    <source>
        <dbReference type="Pfam" id="PF02754"/>
    </source>
</evidence>
<dbReference type="Proteomes" id="UP000001137">
    <property type="component" value="Chromosome"/>
</dbReference>
<accession>A8MBA6</accession>
<dbReference type="AlphaFoldDB" id="A8MBA6"/>
<dbReference type="GO" id="GO:0005886">
    <property type="term" value="C:plasma membrane"/>
    <property type="evidence" value="ECO:0007669"/>
    <property type="project" value="TreeGrafter"/>
</dbReference>
<evidence type="ECO:0000313" key="3">
    <source>
        <dbReference type="Proteomes" id="UP000001137"/>
    </source>
</evidence>
<dbReference type="OrthoDB" id="42878at2157"/>
<dbReference type="Pfam" id="PF02754">
    <property type="entry name" value="CCG"/>
    <property type="match status" value="1"/>
</dbReference>
<gene>
    <name evidence="2" type="ordered locus">Cmaq_0350</name>
</gene>
<reference evidence="2 3" key="1">
    <citation type="submission" date="2007-10" db="EMBL/GenBank/DDBJ databases">
        <title>Complete sequence of Caldivirga maquilingensis IC-167.</title>
        <authorList>
            <consortium name="US DOE Joint Genome Institute"/>
            <person name="Copeland A."/>
            <person name="Lucas S."/>
            <person name="Lapidus A."/>
            <person name="Barry K."/>
            <person name="Glavina del Rio T."/>
            <person name="Dalin E."/>
            <person name="Tice H."/>
            <person name="Pitluck S."/>
            <person name="Saunders E."/>
            <person name="Brettin T."/>
            <person name="Bruce D."/>
            <person name="Detter J.C."/>
            <person name="Han C."/>
            <person name="Schmutz J."/>
            <person name="Larimer F."/>
            <person name="Land M."/>
            <person name="Hauser L."/>
            <person name="Kyrpides N."/>
            <person name="Ivanova N."/>
            <person name="Biddle J.F."/>
            <person name="Zhang Z."/>
            <person name="Fitz-Gibbon S.T."/>
            <person name="Lowe T.M."/>
            <person name="Saltikov C."/>
            <person name="House C.H."/>
            <person name="Richardson P."/>
        </authorList>
    </citation>
    <scope>NUCLEOTIDE SEQUENCE [LARGE SCALE GENOMIC DNA]</scope>
    <source>
        <strain evidence="3">ATCC 700844 / DSM 13496 / JCM 10307 / IC-167</strain>
    </source>
</reference>
<organism evidence="2 3">
    <name type="scientific">Caldivirga maquilingensis (strain ATCC 700844 / DSM 13496 / JCM 10307 / IC-167)</name>
    <dbReference type="NCBI Taxonomy" id="397948"/>
    <lineage>
        <taxon>Archaea</taxon>
        <taxon>Thermoproteota</taxon>
        <taxon>Thermoprotei</taxon>
        <taxon>Thermoproteales</taxon>
        <taxon>Thermoproteaceae</taxon>
        <taxon>Caldivirga</taxon>
    </lineage>
</organism>
<proteinExistence type="predicted"/>
<feature type="domain" description="Cysteine-rich" evidence="1">
    <location>
        <begin position="207"/>
        <end position="292"/>
    </location>
</feature>
<dbReference type="PANTHER" id="PTHR43255">
    <property type="entry name" value="IRON-SULFUR-BINDING OXIDOREDUCTASE FADF-RELATED-RELATED"/>
    <property type="match status" value="1"/>
</dbReference>
<protein>
    <recommendedName>
        <fullName evidence="1">Cysteine-rich domain-containing protein</fullName>
    </recommendedName>
</protein>
<dbReference type="PANTHER" id="PTHR43255:SF2">
    <property type="entry name" value="HETERODISULFIDE REDUCTASE RELATED PROTEIN"/>
    <property type="match status" value="1"/>
</dbReference>
<dbReference type="EMBL" id="CP000852">
    <property type="protein sequence ID" value="ABW01196.1"/>
    <property type="molecule type" value="Genomic_DNA"/>
</dbReference>
<dbReference type="STRING" id="397948.Cmaq_0350"/>
<name>A8MBA6_CALMQ</name>
<dbReference type="HOGENOM" id="CLU_023081_2_1_2"/>